<evidence type="ECO:0000256" key="2">
    <source>
        <dbReference type="ARBA" id="ARBA00005722"/>
    </source>
</evidence>
<evidence type="ECO:0000256" key="3">
    <source>
        <dbReference type="ARBA" id="ARBA00022729"/>
    </source>
</evidence>
<feature type="chain" id="PRO_5046351149" evidence="6">
    <location>
        <begin position="27"/>
        <end position="271"/>
    </location>
</feature>
<dbReference type="Proteomes" id="UP001216674">
    <property type="component" value="Unassembled WGS sequence"/>
</dbReference>
<reference evidence="7 8" key="1">
    <citation type="submission" date="2023-03" db="EMBL/GenBank/DDBJ databases">
        <title>Draft assemblies of triclosan tolerant bacteria isolated from returned activated sludge.</title>
        <authorList>
            <person name="Van Hamelsveld S."/>
        </authorList>
    </citation>
    <scope>NUCLEOTIDE SEQUENCE [LARGE SCALE GENOMIC DNA]</scope>
    <source>
        <strain evidence="7 8">GW210010_S58</strain>
    </source>
</reference>
<evidence type="ECO:0000256" key="6">
    <source>
        <dbReference type="SAM" id="SignalP"/>
    </source>
</evidence>
<dbReference type="EMBL" id="JARJLM010000392">
    <property type="protein sequence ID" value="MDF3835871.1"/>
    <property type="molecule type" value="Genomic_DNA"/>
</dbReference>
<gene>
    <name evidence="7" type="ORF">P3W85_23385</name>
</gene>
<evidence type="ECO:0000313" key="7">
    <source>
        <dbReference type="EMBL" id="MDF3835871.1"/>
    </source>
</evidence>
<comment type="caution">
    <text evidence="7">The sequence shown here is derived from an EMBL/GenBank/DDBJ whole genome shotgun (WGS) entry which is preliminary data.</text>
</comment>
<keyword evidence="3 6" id="KW-0732">Signal</keyword>
<dbReference type="RefSeq" id="WP_276266527.1">
    <property type="nucleotide sequence ID" value="NZ_JARJLM010000392.1"/>
</dbReference>
<dbReference type="PANTHER" id="PTHR38776">
    <property type="entry name" value="MLTA-INTERACTING PROTEIN-RELATED"/>
    <property type="match status" value="1"/>
</dbReference>
<keyword evidence="5" id="KW-0998">Cell outer membrane</keyword>
<accession>A0ABT6AVY5</accession>
<keyword evidence="4" id="KW-0472">Membrane</keyword>
<proteinExistence type="inferred from homology"/>
<dbReference type="PANTHER" id="PTHR38776:SF1">
    <property type="entry name" value="MLTA-INTERACTING PROTEIN-RELATED"/>
    <property type="match status" value="1"/>
</dbReference>
<evidence type="ECO:0000256" key="4">
    <source>
        <dbReference type="ARBA" id="ARBA00023136"/>
    </source>
</evidence>
<feature type="signal peptide" evidence="6">
    <location>
        <begin position="1"/>
        <end position="26"/>
    </location>
</feature>
<dbReference type="Pfam" id="PF06629">
    <property type="entry name" value="MipA"/>
    <property type="match status" value="1"/>
</dbReference>
<keyword evidence="8" id="KW-1185">Reference proteome</keyword>
<sequence length="271" mass="29763">MNHIDKRLIAQYASALLICATGTASAQAERGPDRRSEPKSEVSLGLGVGTAPEYLGARDVRVQPVPMVFIKQGPFYLDSARGLGYRYETGSGLFFGQAFNWDPGRTDRDSNYRPGSDRLRGMGAVKGSLVTTAEVGYSFAPWLAVRAEGEFALTERDRGNRYSLGLEGGLWSEGKNEVWYSVNAHFSDGRFTQSYFGVTPSQSSATGFSRYTPDRGLYAYSASVNWEHRFTKHWSALISVNAVDLAGDAGKSPIVQERFNTFALGAINYTF</sequence>
<evidence type="ECO:0000256" key="1">
    <source>
        <dbReference type="ARBA" id="ARBA00004442"/>
    </source>
</evidence>
<evidence type="ECO:0000313" key="8">
    <source>
        <dbReference type="Proteomes" id="UP001216674"/>
    </source>
</evidence>
<comment type="subcellular location">
    <subcellularLocation>
        <location evidence="1">Cell outer membrane</location>
    </subcellularLocation>
</comment>
<organism evidence="7 8">
    <name type="scientific">Cupriavidus basilensis</name>
    <dbReference type="NCBI Taxonomy" id="68895"/>
    <lineage>
        <taxon>Bacteria</taxon>
        <taxon>Pseudomonadati</taxon>
        <taxon>Pseudomonadota</taxon>
        <taxon>Betaproteobacteria</taxon>
        <taxon>Burkholderiales</taxon>
        <taxon>Burkholderiaceae</taxon>
        <taxon>Cupriavidus</taxon>
    </lineage>
</organism>
<dbReference type="InterPro" id="IPR010583">
    <property type="entry name" value="MipA"/>
</dbReference>
<protein>
    <submittedName>
        <fullName evidence="7">MipA/OmpV family protein</fullName>
    </submittedName>
</protein>
<comment type="similarity">
    <text evidence="2">Belongs to the MipA/OmpV family.</text>
</comment>
<name>A0ABT6AVY5_9BURK</name>
<evidence type="ECO:0000256" key="5">
    <source>
        <dbReference type="ARBA" id="ARBA00023237"/>
    </source>
</evidence>